<evidence type="ECO:0000313" key="2">
    <source>
        <dbReference type="EMBL" id="KAF6500726.1"/>
    </source>
</evidence>
<dbReference type="Proteomes" id="UP000550707">
    <property type="component" value="Unassembled WGS sequence"/>
</dbReference>
<dbReference type="EMBL" id="JACASF010000001">
    <property type="protein sequence ID" value="KAF6500726.1"/>
    <property type="molecule type" value="Genomic_DNA"/>
</dbReference>
<comment type="caution">
    <text evidence="2">The sequence shown here is derived from an EMBL/GenBank/DDBJ whole genome shotgun (WGS) entry which is preliminary data.</text>
</comment>
<protein>
    <submittedName>
        <fullName evidence="2">Uncharacterized protein</fullName>
    </submittedName>
</protein>
<gene>
    <name evidence="2" type="ORF">HJG59_007785</name>
</gene>
<reference evidence="2 3" key="1">
    <citation type="journal article" date="2020" name="Nature">
        <title>Six reference-quality genomes reveal evolution of bat adaptations.</title>
        <authorList>
            <person name="Jebb D."/>
            <person name="Huang Z."/>
            <person name="Pippel M."/>
            <person name="Hughes G.M."/>
            <person name="Lavrichenko K."/>
            <person name="Devanna P."/>
            <person name="Winkler S."/>
            <person name="Jermiin L.S."/>
            <person name="Skirmuntt E.C."/>
            <person name="Katzourakis A."/>
            <person name="Burkitt-Gray L."/>
            <person name="Ray D.A."/>
            <person name="Sullivan K.A.M."/>
            <person name="Roscito J.G."/>
            <person name="Kirilenko B.M."/>
            <person name="Davalos L.M."/>
            <person name="Corthals A.P."/>
            <person name="Power M.L."/>
            <person name="Jones G."/>
            <person name="Ransome R.D."/>
            <person name="Dechmann D.K.N."/>
            <person name="Locatelli A.G."/>
            <person name="Puechmaille S.J."/>
            <person name="Fedrigo O."/>
            <person name="Jarvis E.D."/>
            <person name="Hiller M."/>
            <person name="Vernes S.C."/>
            <person name="Myers E.W."/>
            <person name="Teeling E.C."/>
        </authorList>
    </citation>
    <scope>NUCLEOTIDE SEQUENCE [LARGE SCALE GENOMIC DNA]</scope>
    <source>
        <strain evidence="2">MMolMol1</strain>
        <tissue evidence="2">Muscle</tissue>
    </source>
</reference>
<keyword evidence="3" id="KW-1185">Reference proteome</keyword>
<dbReference type="AlphaFoldDB" id="A0A7J8JV50"/>
<sequence length="168" mass="17774">MGGISTALSVRGPFSSHTGFTTTQEEEAEPSGAPAPQREKAEQSGCQIRATQPHCAARAWVPAAVWGWAQPPLPWSLPTHLRLLGPVRLLALEEMSAKYLHRGQCQPTAQPRSPGPFLMGPAGRPPSSAMLPFIVSPNATFSASPWPPHSPGLYQPPAPGGQIPASPH</sequence>
<accession>A0A7J8JV50</accession>
<name>A0A7J8JV50_MOLMO</name>
<feature type="region of interest" description="Disordered" evidence="1">
    <location>
        <begin position="146"/>
        <end position="168"/>
    </location>
</feature>
<evidence type="ECO:0000313" key="3">
    <source>
        <dbReference type="Proteomes" id="UP000550707"/>
    </source>
</evidence>
<organism evidence="2 3">
    <name type="scientific">Molossus molossus</name>
    <name type="common">Pallas' mastiff bat</name>
    <name type="synonym">Vespertilio molossus</name>
    <dbReference type="NCBI Taxonomy" id="27622"/>
    <lineage>
        <taxon>Eukaryota</taxon>
        <taxon>Metazoa</taxon>
        <taxon>Chordata</taxon>
        <taxon>Craniata</taxon>
        <taxon>Vertebrata</taxon>
        <taxon>Euteleostomi</taxon>
        <taxon>Mammalia</taxon>
        <taxon>Eutheria</taxon>
        <taxon>Laurasiatheria</taxon>
        <taxon>Chiroptera</taxon>
        <taxon>Yangochiroptera</taxon>
        <taxon>Molossidae</taxon>
        <taxon>Molossus</taxon>
    </lineage>
</organism>
<feature type="region of interest" description="Disordered" evidence="1">
    <location>
        <begin position="1"/>
        <end position="48"/>
    </location>
</feature>
<evidence type="ECO:0000256" key="1">
    <source>
        <dbReference type="SAM" id="MobiDB-lite"/>
    </source>
</evidence>
<feature type="compositionally biased region" description="Pro residues" evidence="1">
    <location>
        <begin position="146"/>
        <end position="159"/>
    </location>
</feature>
<proteinExistence type="predicted"/>
<dbReference type="InParanoid" id="A0A7J8JV50"/>